<dbReference type="PANTHER" id="PTHR46430:SF3">
    <property type="entry name" value="ACTIVATOR OF C KINASE PROTEIN 1"/>
    <property type="match status" value="1"/>
</dbReference>
<dbReference type="InterPro" id="IPR051726">
    <property type="entry name" value="Chitin_Synth_Reg"/>
</dbReference>
<keyword evidence="4" id="KW-1185">Reference proteome</keyword>
<feature type="compositionally biased region" description="Low complexity" evidence="2">
    <location>
        <begin position="28"/>
        <end position="54"/>
    </location>
</feature>
<dbReference type="InterPro" id="IPR006597">
    <property type="entry name" value="Sel1-like"/>
</dbReference>
<dbReference type="AlphaFoldDB" id="A0A6A6UAV2"/>
<gene>
    <name evidence="3" type="ORF">BT63DRAFT_260334</name>
</gene>
<feature type="compositionally biased region" description="Low complexity" evidence="2">
    <location>
        <begin position="151"/>
        <end position="160"/>
    </location>
</feature>
<feature type="compositionally biased region" description="Gly residues" evidence="2">
    <location>
        <begin position="170"/>
        <end position="180"/>
    </location>
</feature>
<feature type="compositionally biased region" description="Low complexity" evidence="2">
    <location>
        <begin position="88"/>
        <end position="98"/>
    </location>
</feature>
<dbReference type="PANTHER" id="PTHR46430">
    <property type="entry name" value="PROTEIN SKT5-RELATED"/>
    <property type="match status" value="1"/>
</dbReference>
<feature type="compositionally biased region" description="Pro residues" evidence="2">
    <location>
        <begin position="510"/>
        <end position="524"/>
    </location>
</feature>
<sequence length="945" mass="102475">MAYQNQGQSRPYYDQRGPPRRGPPPQGYEPQFNNNYQRQQQPPPQQQQYQQQQPRARHNRGQPSEDGYYHSEFWAEYGVPPLQNNGFDQGPPQQDGPQMRAGNFSRPNGFDDGSRGPPPGQFGNGDPRQRGPPNGYGMNGPPQGFGNDGFNRGPPNGHPNGRPPPRGDFRGGPGGPGGPQGMRQSPPRRAQGMGPPYDPSLKMGFDNPFPIFPSNPPPRSATAPLENGMGNMSINGRPSIDSSSRPPTSASRTSNRSTPSRQSERSQYSTDATTFDSIQEGPLTGPSSFQRGPLPRSMTTPNDRPPTRPGGPMDFGIGPLGNDPMGPRAGSAAGMRPGMGGFGPPVRAQTSLDNRPGTSQGKNNSFDDWMPNFDGPSNAAPMEDAIGLPLDAAPGIARAPTAPPQLHAMKSQPNLRLQDDGLGFGFDQPPPMPGGMPMNGNRMASPDPYSSRSRGPGGPGPRANMPPPSMQGQGRPSLDTQQNPWSDPGPGRGGPMSAPPGGPPGGGFRGPPPGRMNQPPPPQPENENPDALPAHPMPVRPGLMDNAQAGAQSQRGPPQRIPQQAGEPTDGEPPVTLRELDELREKARVAPADNKLHLFLARKLVEASNVLADEGGRADLKTRNKNRERYVFEAHKVIKRLVQQSYPDAMFYLADCYGTGQLGLQVDHKEAFNLYQAAAKLGHPASAYRTAVCCEIGGEGTRKDPLKAVQWYRRSATLGDVSAMYKLGMVLLKGLLGQQLSVGEGVIWLNRAAERADEENPHAVHELALIHEFPPRGGKIIADEKYALQLYQQAAKLGYRLSQTRLGKAFEQGHLGCPIDDRASIHWYSKAAAQEDGEAELALSGWYLTGSRGILEASETEAYLWARKAALKEYPKAEYAMGHFSETGIGCPVNLEDAKRWYGRAASHHYVKAQEALENLRRGGRQRIKRQRYSRTGRNDECSVM</sequence>
<evidence type="ECO:0000256" key="2">
    <source>
        <dbReference type="SAM" id="MobiDB-lite"/>
    </source>
</evidence>
<feature type="compositionally biased region" description="Polar residues" evidence="2">
    <location>
        <begin position="470"/>
        <end position="485"/>
    </location>
</feature>
<reference evidence="3" key="1">
    <citation type="journal article" date="2020" name="Stud. Mycol.">
        <title>101 Dothideomycetes genomes: a test case for predicting lifestyles and emergence of pathogens.</title>
        <authorList>
            <person name="Haridas S."/>
            <person name="Albert R."/>
            <person name="Binder M."/>
            <person name="Bloem J."/>
            <person name="Labutti K."/>
            <person name="Salamov A."/>
            <person name="Andreopoulos B."/>
            <person name="Baker S."/>
            <person name="Barry K."/>
            <person name="Bills G."/>
            <person name="Bluhm B."/>
            <person name="Cannon C."/>
            <person name="Castanera R."/>
            <person name="Culley D."/>
            <person name="Daum C."/>
            <person name="Ezra D."/>
            <person name="Gonzalez J."/>
            <person name="Henrissat B."/>
            <person name="Kuo A."/>
            <person name="Liang C."/>
            <person name="Lipzen A."/>
            <person name="Lutzoni F."/>
            <person name="Magnuson J."/>
            <person name="Mondo S."/>
            <person name="Nolan M."/>
            <person name="Ohm R."/>
            <person name="Pangilinan J."/>
            <person name="Park H.-J."/>
            <person name="Ramirez L."/>
            <person name="Alfaro M."/>
            <person name="Sun H."/>
            <person name="Tritt A."/>
            <person name="Yoshinaga Y."/>
            <person name="Zwiers L.-H."/>
            <person name="Turgeon B."/>
            <person name="Goodwin S."/>
            <person name="Spatafora J."/>
            <person name="Crous P."/>
            <person name="Grigoriev I."/>
        </authorList>
    </citation>
    <scope>NUCLEOTIDE SEQUENCE</scope>
    <source>
        <strain evidence="3">CBS 115976</strain>
    </source>
</reference>
<feature type="compositionally biased region" description="Low complexity" evidence="2">
    <location>
        <begin position="237"/>
        <end position="261"/>
    </location>
</feature>
<dbReference type="Pfam" id="PF08238">
    <property type="entry name" value="Sel1"/>
    <property type="match status" value="7"/>
</dbReference>
<dbReference type="SUPFAM" id="SSF81901">
    <property type="entry name" value="HCP-like"/>
    <property type="match status" value="1"/>
</dbReference>
<dbReference type="OrthoDB" id="272077at2759"/>
<feature type="compositionally biased region" description="Pro residues" evidence="2">
    <location>
        <begin position="210"/>
        <end position="219"/>
    </location>
</feature>
<evidence type="ECO:0008006" key="5">
    <source>
        <dbReference type="Google" id="ProtNLM"/>
    </source>
</evidence>
<feature type="compositionally biased region" description="Polar residues" evidence="2">
    <location>
        <begin position="265"/>
        <end position="277"/>
    </location>
</feature>
<feature type="compositionally biased region" description="Polar residues" evidence="2">
    <location>
        <begin position="348"/>
        <end position="366"/>
    </location>
</feature>
<evidence type="ECO:0000256" key="1">
    <source>
        <dbReference type="ARBA" id="ARBA00022737"/>
    </source>
</evidence>
<accession>A0A6A6UAV2</accession>
<dbReference type="Proteomes" id="UP000799302">
    <property type="component" value="Unassembled WGS sequence"/>
</dbReference>
<organism evidence="3 4">
    <name type="scientific">Microthyrium microscopicum</name>
    <dbReference type="NCBI Taxonomy" id="703497"/>
    <lineage>
        <taxon>Eukaryota</taxon>
        <taxon>Fungi</taxon>
        <taxon>Dikarya</taxon>
        <taxon>Ascomycota</taxon>
        <taxon>Pezizomycotina</taxon>
        <taxon>Dothideomycetes</taxon>
        <taxon>Dothideomycetes incertae sedis</taxon>
        <taxon>Microthyriales</taxon>
        <taxon>Microthyriaceae</taxon>
        <taxon>Microthyrium</taxon>
    </lineage>
</organism>
<dbReference type="EMBL" id="MU004235">
    <property type="protein sequence ID" value="KAF2669389.1"/>
    <property type="molecule type" value="Genomic_DNA"/>
</dbReference>
<feature type="compositionally biased region" description="Low complexity" evidence="2">
    <location>
        <begin position="435"/>
        <end position="454"/>
    </location>
</feature>
<dbReference type="Gene3D" id="1.25.40.10">
    <property type="entry name" value="Tetratricopeptide repeat domain"/>
    <property type="match status" value="2"/>
</dbReference>
<name>A0A6A6UAV2_9PEZI</name>
<dbReference type="InterPro" id="IPR011990">
    <property type="entry name" value="TPR-like_helical_dom_sf"/>
</dbReference>
<feature type="compositionally biased region" description="Low complexity" evidence="2">
    <location>
        <begin position="131"/>
        <end position="144"/>
    </location>
</feature>
<dbReference type="SMART" id="SM00671">
    <property type="entry name" value="SEL1"/>
    <property type="match status" value="7"/>
</dbReference>
<keyword evidence="1" id="KW-0677">Repeat</keyword>
<protein>
    <recommendedName>
        <fullName evidence="5">HCP-like protein</fullName>
    </recommendedName>
</protein>
<evidence type="ECO:0000313" key="3">
    <source>
        <dbReference type="EMBL" id="KAF2669389.1"/>
    </source>
</evidence>
<evidence type="ECO:0000313" key="4">
    <source>
        <dbReference type="Proteomes" id="UP000799302"/>
    </source>
</evidence>
<proteinExistence type="predicted"/>
<feature type="region of interest" description="Disordered" evidence="2">
    <location>
        <begin position="1"/>
        <end position="575"/>
    </location>
</feature>